<evidence type="ECO:0000313" key="6">
    <source>
        <dbReference type="Proteomes" id="UP000077875"/>
    </source>
</evidence>
<dbReference type="EMBL" id="CP015243">
    <property type="protein sequence ID" value="ANF56235.1"/>
    <property type="molecule type" value="Genomic_DNA"/>
</dbReference>
<dbReference type="GO" id="GO:0003700">
    <property type="term" value="F:DNA-binding transcription factor activity"/>
    <property type="evidence" value="ECO:0007669"/>
    <property type="project" value="InterPro"/>
</dbReference>
<dbReference type="Pfam" id="PF00392">
    <property type="entry name" value="GntR"/>
    <property type="match status" value="1"/>
</dbReference>
<dbReference type="InterPro" id="IPR008920">
    <property type="entry name" value="TF_FadR/GntR_C"/>
</dbReference>
<name>A0A172YB42_9GAMM</name>
<feature type="domain" description="HTH gntR-type" evidence="4">
    <location>
        <begin position="11"/>
        <end position="78"/>
    </location>
</feature>
<dbReference type="InterPro" id="IPR000524">
    <property type="entry name" value="Tscrpt_reg_HTH_GntR"/>
</dbReference>
<gene>
    <name evidence="5" type="ORF">A5892_01120</name>
</gene>
<dbReference type="PANTHER" id="PTHR43537">
    <property type="entry name" value="TRANSCRIPTIONAL REGULATOR, GNTR FAMILY"/>
    <property type="match status" value="1"/>
</dbReference>
<keyword evidence="1" id="KW-0805">Transcription regulation</keyword>
<proteinExistence type="predicted"/>
<dbReference type="SUPFAM" id="SSF46785">
    <property type="entry name" value="Winged helix' DNA-binding domain"/>
    <property type="match status" value="1"/>
</dbReference>
<evidence type="ECO:0000256" key="3">
    <source>
        <dbReference type="ARBA" id="ARBA00023163"/>
    </source>
</evidence>
<dbReference type="Pfam" id="PF07729">
    <property type="entry name" value="FCD"/>
    <property type="match status" value="1"/>
</dbReference>
<dbReference type="KEGG" id="haa:A5892_01120"/>
<dbReference type="InterPro" id="IPR011711">
    <property type="entry name" value="GntR_C"/>
</dbReference>
<dbReference type="Gene3D" id="1.20.120.530">
    <property type="entry name" value="GntR ligand-binding domain-like"/>
    <property type="match status" value="1"/>
</dbReference>
<organism evidence="5 6">
    <name type="scientific">Halotalea alkalilenta</name>
    <dbReference type="NCBI Taxonomy" id="376489"/>
    <lineage>
        <taxon>Bacteria</taxon>
        <taxon>Pseudomonadati</taxon>
        <taxon>Pseudomonadota</taxon>
        <taxon>Gammaproteobacteria</taxon>
        <taxon>Oceanospirillales</taxon>
        <taxon>Halomonadaceae</taxon>
        <taxon>Halotalea</taxon>
    </lineage>
</organism>
<reference evidence="5 6" key="1">
    <citation type="submission" date="2016-04" db="EMBL/GenBank/DDBJ databases">
        <title>Complete Genome Sequence of Halotalea alkalilenta IHB B 13600.</title>
        <authorList>
            <person name="Swarnkar M.K."/>
            <person name="Sharma A."/>
            <person name="Kaushal K."/>
            <person name="Soni R."/>
            <person name="Rana S."/>
            <person name="Singh A.K."/>
            <person name="Gulati A."/>
        </authorList>
    </citation>
    <scope>NUCLEOTIDE SEQUENCE [LARGE SCALE GENOMIC DNA]</scope>
    <source>
        <strain evidence="5 6">IHB B 13600</strain>
    </source>
</reference>
<dbReference type="SMART" id="SM00345">
    <property type="entry name" value="HTH_GNTR"/>
    <property type="match status" value="1"/>
</dbReference>
<evidence type="ECO:0000259" key="4">
    <source>
        <dbReference type="PROSITE" id="PS50949"/>
    </source>
</evidence>
<dbReference type="STRING" id="376489.A5892_01120"/>
<accession>A0A172YB42</accession>
<dbReference type="Proteomes" id="UP000077875">
    <property type="component" value="Chromosome"/>
</dbReference>
<protein>
    <submittedName>
        <fullName evidence="5">GntR family transcriptional regulator</fullName>
    </submittedName>
</protein>
<dbReference type="AlphaFoldDB" id="A0A172YB42"/>
<dbReference type="RefSeq" id="WP_064121224.1">
    <property type="nucleotide sequence ID" value="NZ_CP015243.1"/>
</dbReference>
<evidence type="ECO:0000256" key="2">
    <source>
        <dbReference type="ARBA" id="ARBA00023125"/>
    </source>
</evidence>
<dbReference type="SMART" id="SM00895">
    <property type="entry name" value="FCD"/>
    <property type="match status" value="1"/>
</dbReference>
<keyword evidence="2" id="KW-0238">DNA-binding</keyword>
<dbReference type="PANTHER" id="PTHR43537:SF39">
    <property type="entry name" value="HTH-TYPE TRANSCRIPTIONAL REGULATOR MCBR"/>
    <property type="match status" value="1"/>
</dbReference>
<dbReference type="GO" id="GO:0003677">
    <property type="term" value="F:DNA binding"/>
    <property type="evidence" value="ECO:0007669"/>
    <property type="project" value="UniProtKB-KW"/>
</dbReference>
<evidence type="ECO:0000256" key="1">
    <source>
        <dbReference type="ARBA" id="ARBA00023015"/>
    </source>
</evidence>
<sequence length="222" mass="25475">MQHRFESVEHASLGASVYGHLREALIEGRLKPDDRLRIRELADQFGTSVTPVRDAILRLAKEQALEMRSPRDIRVPVLDVPGYDEVYTLRLELEGLAAATTAKRIQSHELELFKRNIEENHQALSNGDMESAMRLNQRFHFHLVELAGLPLLERFIDSLWMRAGPVIALAYREFSERVAIQHHWEVLDALVARSEEGARAAIRADIEDGYEMMAHFLSTLRR</sequence>
<dbReference type="PROSITE" id="PS50949">
    <property type="entry name" value="HTH_GNTR"/>
    <property type="match status" value="1"/>
</dbReference>
<evidence type="ECO:0000313" key="5">
    <source>
        <dbReference type="EMBL" id="ANF56235.1"/>
    </source>
</evidence>
<keyword evidence="3" id="KW-0804">Transcription</keyword>
<dbReference type="Gene3D" id="1.10.10.10">
    <property type="entry name" value="Winged helix-like DNA-binding domain superfamily/Winged helix DNA-binding domain"/>
    <property type="match status" value="1"/>
</dbReference>
<keyword evidence="6" id="KW-1185">Reference proteome</keyword>
<dbReference type="InterPro" id="IPR036390">
    <property type="entry name" value="WH_DNA-bd_sf"/>
</dbReference>
<dbReference type="InterPro" id="IPR036388">
    <property type="entry name" value="WH-like_DNA-bd_sf"/>
</dbReference>
<dbReference type="SUPFAM" id="SSF48008">
    <property type="entry name" value="GntR ligand-binding domain-like"/>
    <property type="match status" value="1"/>
</dbReference>